<feature type="transmembrane region" description="Helical" evidence="1">
    <location>
        <begin position="44"/>
        <end position="60"/>
    </location>
</feature>
<keyword evidence="4" id="KW-1185">Reference proteome</keyword>
<evidence type="ECO:0000256" key="1">
    <source>
        <dbReference type="SAM" id="Phobius"/>
    </source>
</evidence>
<dbReference type="EMBL" id="JAXAFO010000013">
    <property type="protein sequence ID" value="MDX6849515.1"/>
    <property type="molecule type" value="Genomic_DNA"/>
</dbReference>
<keyword evidence="1" id="KW-0812">Transmembrane</keyword>
<feature type="transmembrane region" description="Helical" evidence="1">
    <location>
        <begin position="67"/>
        <end position="86"/>
    </location>
</feature>
<gene>
    <name evidence="3" type="ORF">SCD92_09095</name>
</gene>
<keyword evidence="1" id="KW-1133">Transmembrane helix</keyword>
<dbReference type="RefSeq" id="WP_302724773.1">
    <property type="nucleotide sequence ID" value="NZ_JAULRU010000823.1"/>
</dbReference>
<protein>
    <submittedName>
        <fullName evidence="3">Midcut-by-XrtH protein</fullName>
    </submittedName>
</protein>
<comment type="caution">
    <text evidence="3">The sequence shown here is derived from an EMBL/GenBank/DDBJ whole genome shotgun (WGS) entry which is preliminary data.</text>
</comment>
<keyword evidence="1" id="KW-0472">Membrane</keyword>
<keyword evidence="2" id="KW-0732">Signal</keyword>
<accession>A0ABU4RXG7</accession>
<feature type="signal peptide" evidence="2">
    <location>
        <begin position="1"/>
        <end position="23"/>
    </location>
</feature>
<organism evidence="3 4">
    <name type="scientific">Gilvimarinus gilvus</name>
    <dbReference type="NCBI Taxonomy" id="3058038"/>
    <lineage>
        <taxon>Bacteria</taxon>
        <taxon>Pseudomonadati</taxon>
        <taxon>Pseudomonadota</taxon>
        <taxon>Gammaproteobacteria</taxon>
        <taxon>Cellvibrionales</taxon>
        <taxon>Cellvibrionaceae</taxon>
        <taxon>Gilvimarinus</taxon>
    </lineage>
</organism>
<reference evidence="3 4" key="1">
    <citation type="submission" date="2023-11" db="EMBL/GenBank/DDBJ databases">
        <title>Gilvimarinus fulvus sp. nov., isolated from the surface of Kelp.</title>
        <authorList>
            <person name="Sun Y.Y."/>
            <person name="Gong Y."/>
            <person name="Du Z.J."/>
        </authorList>
    </citation>
    <scope>NUCLEOTIDE SEQUENCE [LARGE SCALE GENOMIC DNA]</scope>
    <source>
        <strain evidence="3 4">SDUM040013</strain>
    </source>
</reference>
<dbReference type="Proteomes" id="UP001273505">
    <property type="component" value="Unassembled WGS sequence"/>
</dbReference>
<proteinExistence type="predicted"/>
<name>A0ABU4RXG7_9GAMM</name>
<evidence type="ECO:0000313" key="4">
    <source>
        <dbReference type="Proteomes" id="UP001273505"/>
    </source>
</evidence>
<dbReference type="NCBIfam" id="NF033207">
    <property type="entry name" value="midcut_by_XrtH"/>
    <property type="match status" value="1"/>
</dbReference>
<feature type="chain" id="PRO_5045725683" evidence="2">
    <location>
        <begin position="24"/>
        <end position="194"/>
    </location>
</feature>
<evidence type="ECO:0000256" key="2">
    <source>
        <dbReference type="SAM" id="SignalP"/>
    </source>
</evidence>
<evidence type="ECO:0000313" key="3">
    <source>
        <dbReference type="EMBL" id="MDX6849515.1"/>
    </source>
</evidence>
<sequence length="194" mass="19943">MLRKLLVSSAALGLALLTPISMAQSVGTGPLAGAASLPANNNFALVLTMLAVLVAGVWALRNRNGRWLPAIIAPTLIVTSAAGLIYSHKIQAINPPVAVSLTNPSGEVIDLSASYQQGNQYFELTNNAGVSLRIKTITQPACGIGKSDMEAQTKPNPDTPALLEAPGLPTCEVGSVLTQGAGCSINFVPSCIPT</sequence>